<evidence type="ECO:0008006" key="4">
    <source>
        <dbReference type="Google" id="ProtNLM"/>
    </source>
</evidence>
<accession>A0ABU5RZY4</accession>
<reference evidence="2 3" key="1">
    <citation type="submission" date="2023-12" db="EMBL/GenBank/DDBJ databases">
        <title>Novel species of the genus Arcicella isolated from rivers.</title>
        <authorList>
            <person name="Lu H."/>
        </authorList>
    </citation>
    <scope>NUCLEOTIDE SEQUENCE [LARGE SCALE GENOMIC DNA]</scope>
    <source>
        <strain evidence="2 3">DC2W</strain>
    </source>
</reference>
<keyword evidence="1" id="KW-0812">Transmembrane</keyword>
<gene>
    <name evidence="2" type="ORF">VB776_02530</name>
</gene>
<evidence type="ECO:0000313" key="2">
    <source>
        <dbReference type="EMBL" id="MEA5401774.1"/>
    </source>
</evidence>
<protein>
    <recommendedName>
        <fullName evidence="4">Redox-active disulfide protein 2</fullName>
    </recommendedName>
</protein>
<feature type="transmembrane region" description="Helical" evidence="1">
    <location>
        <begin position="27"/>
        <end position="45"/>
    </location>
</feature>
<feature type="transmembrane region" description="Helical" evidence="1">
    <location>
        <begin position="51"/>
        <end position="70"/>
    </location>
</feature>
<keyword evidence="3" id="KW-1185">Reference proteome</keyword>
<proteinExistence type="predicted"/>
<name>A0ABU5RZY4_9BACT</name>
<dbReference type="EMBL" id="JAYGIL010000003">
    <property type="protein sequence ID" value="MEA5401774.1"/>
    <property type="molecule type" value="Genomic_DNA"/>
</dbReference>
<organism evidence="2 3">
    <name type="scientific">Arcicella gelida</name>
    <dbReference type="NCBI Taxonomy" id="2984195"/>
    <lineage>
        <taxon>Bacteria</taxon>
        <taxon>Pseudomonadati</taxon>
        <taxon>Bacteroidota</taxon>
        <taxon>Cytophagia</taxon>
        <taxon>Cytophagales</taxon>
        <taxon>Flectobacillaceae</taxon>
        <taxon>Arcicella</taxon>
    </lineage>
</organism>
<dbReference type="RefSeq" id="WP_323325706.1">
    <property type="nucleotide sequence ID" value="NZ_JAYGIL010000003.1"/>
</dbReference>
<comment type="caution">
    <text evidence="2">The sequence shown here is derived from an EMBL/GenBank/DDBJ whole genome shotgun (WGS) entry which is preliminary data.</text>
</comment>
<keyword evidence="1" id="KW-0472">Membrane</keyword>
<sequence>MKEKELVDLTDEELQKKWKNIKSSHQITVATMIVAVLFTIIRAVVNGLSFSLLYMPAFIALITIVLWINYKSVQKEMKARNLGE</sequence>
<dbReference type="Proteomes" id="UP001303899">
    <property type="component" value="Unassembled WGS sequence"/>
</dbReference>
<keyword evidence="1" id="KW-1133">Transmembrane helix</keyword>
<evidence type="ECO:0000256" key="1">
    <source>
        <dbReference type="SAM" id="Phobius"/>
    </source>
</evidence>
<evidence type="ECO:0000313" key="3">
    <source>
        <dbReference type="Proteomes" id="UP001303899"/>
    </source>
</evidence>